<keyword evidence="1" id="KW-0812">Transmembrane</keyword>
<organism evidence="2">
    <name type="scientific">Sporolactobacillus sp. Y61</name>
    <dbReference type="NCBI Taxonomy" id="3160863"/>
    <lineage>
        <taxon>Bacteria</taxon>
        <taxon>Bacillati</taxon>
        <taxon>Bacillota</taxon>
        <taxon>Bacilli</taxon>
        <taxon>Bacillales</taxon>
        <taxon>Sporolactobacillaceae</taxon>
        <taxon>Sporolactobacillus</taxon>
    </lineage>
</organism>
<keyword evidence="1" id="KW-1133">Transmembrane helix</keyword>
<feature type="transmembrane region" description="Helical" evidence="1">
    <location>
        <begin position="6"/>
        <end position="25"/>
    </location>
</feature>
<protein>
    <submittedName>
        <fullName evidence="2">Uncharacterized protein</fullName>
    </submittedName>
</protein>
<dbReference type="EMBL" id="CP159510">
    <property type="protein sequence ID" value="XCJ15612.1"/>
    <property type="molecule type" value="Genomic_DNA"/>
</dbReference>
<accession>A0AAU8IBM5</accession>
<reference evidence="2" key="1">
    <citation type="submission" date="2024-06" db="EMBL/GenBank/DDBJ databases">
        <authorList>
            <person name="Fan A."/>
            <person name="Zhang F.Y."/>
            <person name="Zhang L."/>
        </authorList>
    </citation>
    <scope>NUCLEOTIDE SEQUENCE</scope>
    <source>
        <strain evidence="2">Y61</strain>
    </source>
</reference>
<dbReference type="RefSeq" id="WP_165364236.1">
    <property type="nucleotide sequence ID" value="NZ_CP159510.1"/>
</dbReference>
<evidence type="ECO:0000313" key="2">
    <source>
        <dbReference type="EMBL" id="XCJ15612.1"/>
    </source>
</evidence>
<proteinExistence type="predicted"/>
<sequence length="58" mass="6229">MAQMNGNIIPVLAACGAGAAAFMWLRSRQNSLPDMVNKPMQQMGKTAQQIAGNLTPQR</sequence>
<gene>
    <name evidence="2" type="ORF">ABNN70_07645</name>
</gene>
<dbReference type="AlphaFoldDB" id="A0AAU8IBM5"/>
<keyword evidence="1" id="KW-0472">Membrane</keyword>
<name>A0AAU8IBM5_9BACL</name>
<evidence type="ECO:0000256" key="1">
    <source>
        <dbReference type="SAM" id="Phobius"/>
    </source>
</evidence>